<evidence type="ECO:0000313" key="3">
    <source>
        <dbReference type="Ensembl" id="ENSCRFP00000002252.1"/>
    </source>
</evidence>
<feature type="compositionally biased region" description="Polar residues" evidence="1">
    <location>
        <begin position="269"/>
        <end position="278"/>
    </location>
</feature>
<evidence type="ECO:0008006" key="5">
    <source>
        <dbReference type="Google" id="ProtNLM"/>
    </source>
</evidence>
<evidence type="ECO:0000256" key="2">
    <source>
        <dbReference type="SAM" id="Phobius"/>
    </source>
</evidence>
<dbReference type="GO" id="GO:0005886">
    <property type="term" value="C:plasma membrane"/>
    <property type="evidence" value="ECO:0007669"/>
    <property type="project" value="TreeGrafter"/>
</dbReference>
<dbReference type="PANTHER" id="PTHR17384">
    <property type="entry name" value="P-SELECTIN GLYCOPROTEIN LIGAND-1"/>
    <property type="match status" value="1"/>
</dbReference>
<dbReference type="Proteomes" id="UP000694396">
    <property type="component" value="Unplaced"/>
</dbReference>
<feature type="compositionally biased region" description="Low complexity" evidence="1">
    <location>
        <begin position="163"/>
        <end position="185"/>
    </location>
</feature>
<reference evidence="3" key="2">
    <citation type="submission" date="2025-09" db="UniProtKB">
        <authorList>
            <consortium name="Ensembl"/>
        </authorList>
    </citation>
    <scope>IDENTIFICATION</scope>
</reference>
<proteinExistence type="predicted"/>
<keyword evidence="4" id="KW-1185">Reference proteome</keyword>
<organism evidence="3 4">
    <name type="scientific">Cyanoderma ruficeps</name>
    <name type="common">rufous-capped babbler</name>
    <dbReference type="NCBI Taxonomy" id="181631"/>
    <lineage>
        <taxon>Eukaryota</taxon>
        <taxon>Metazoa</taxon>
        <taxon>Chordata</taxon>
        <taxon>Craniata</taxon>
        <taxon>Vertebrata</taxon>
        <taxon>Euteleostomi</taxon>
        <taxon>Archelosauria</taxon>
        <taxon>Archosauria</taxon>
        <taxon>Dinosauria</taxon>
        <taxon>Saurischia</taxon>
        <taxon>Theropoda</taxon>
        <taxon>Coelurosauria</taxon>
        <taxon>Aves</taxon>
        <taxon>Neognathae</taxon>
        <taxon>Neoaves</taxon>
        <taxon>Telluraves</taxon>
        <taxon>Australaves</taxon>
        <taxon>Passeriformes</taxon>
        <taxon>Sylvioidea</taxon>
        <taxon>Timaliidae</taxon>
        <taxon>Cyanoderma</taxon>
    </lineage>
</organism>
<protein>
    <recommendedName>
        <fullName evidence="5">P-selectin glycoprotein ligand 1</fullName>
    </recommendedName>
</protein>
<dbReference type="GO" id="GO:0050901">
    <property type="term" value="P:leukocyte tethering or rolling"/>
    <property type="evidence" value="ECO:0007669"/>
    <property type="project" value="TreeGrafter"/>
</dbReference>
<feature type="transmembrane region" description="Helical" evidence="2">
    <location>
        <begin position="331"/>
        <end position="356"/>
    </location>
</feature>
<accession>A0A8C3P0U3</accession>
<evidence type="ECO:0000313" key="4">
    <source>
        <dbReference type="Proteomes" id="UP000694396"/>
    </source>
</evidence>
<reference evidence="3" key="1">
    <citation type="submission" date="2025-08" db="UniProtKB">
        <authorList>
            <consortium name="Ensembl"/>
        </authorList>
    </citation>
    <scope>IDENTIFICATION</scope>
</reference>
<feature type="region of interest" description="Disordered" evidence="1">
    <location>
        <begin position="383"/>
        <end position="421"/>
    </location>
</feature>
<dbReference type="AlphaFoldDB" id="A0A8C3P0U3"/>
<keyword evidence="2" id="KW-0472">Membrane</keyword>
<feature type="compositionally biased region" description="Polar residues" evidence="1">
    <location>
        <begin position="245"/>
        <end position="256"/>
    </location>
</feature>
<keyword evidence="2" id="KW-0812">Transmembrane</keyword>
<name>A0A8C3P0U3_9PASS</name>
<evidence type="ECO:0000256" key="1">
    <source>
        <dbReference type="SAM" id="MobiDB-lite"/>
    </source>
</evidence>
<dbReference type="InterPro" id="IPR026195">
    <property type="entry name" value="PSGL-1"/>
</dbReference>
<keyword evidence="2" id="KW-1133">Transmembrane helix</keyword>
<feature type="region of interest" description="Disordered" evidence="1">
    <location>
        <begin position="82"/>
        <end position="282"/>
    </location>
</feature>
<dbReference type="Ensembl" id="ENSCRFT00000002350.1">
    <property type="protein sequence ID" value="ENSCRFP00000002252.1"/>
    <property type="gene ID" value="ENSCRFG00000001856.1"/>
</dbReference>
<dbReference type="PANTHER" id="PTHR17384:SF7">
    <property type="entry name" value="P-SELECTIN GLYCOPROTEIN LIGAND 1"/>
    <property type="match status" value="1"/>
</dbReference>
<sequence length="421" mass="43427">MLSILPRGAGPRCHLPFLSPAGLMALGWALLVLSPLWACGAELLEPGLPRGRPWVWGTPKPLPLSREKRDVSGPELGVTTMISSDKSEGGSVPPPAPGNKASLLHVPTTADPMDDSPEPELLLSSAAPVPSTNASLIRVPAVSTTAEPMDETDSPKPDLLEDSVAPAAPSASTSLLRVSVVSTTADPMDETDPPDLSLLLSSAPPPAPSTEASRALVVPTTADATDETDSPAPDLLPGSEPATPSAAQKSITTTTPGWLIEGDTVTDGLDSSSSTGPPSTALPAFVLPTTGYKKPKKSGAPPAPTLPAFWDTTPGGTAVPWESSGVMSKCLLAILVLGLVAAIFLVSTGVLGTLLWRRARTGERRFSPTEMVCISSLLPDAETAAGPRPVPARRHKLLLPEGSSEPDGDNLTLSSFLPEHS</sequence>